<dbReference type="InterPro" id="IPR015943">
    <property type="entry name" value="WD40/YVTN_repeat-like_dom_sf"/>
</dbReference>
<dbReference type="Pfam" id="PF00400">
    <property type="entry name" value="WD40"/>
    <property type="match status" value="1"/>
</dbReference>
<dbReference type="InterPro" id="IPR045152">
    <property type="entry name" value="EDC4-like"/>
</dbReference>
<keyword evidence="6" id="KW-0175">Coiled coil</keyword>
<evidence type="ECO:0000256" key="2">
    <source>
        <dbReference type="ARBA" id="ARBA00009639"/>
    </source>
</evidence>
<dbReference type="GO" id="GO:0000932">
    <property type="term" value="C:P-body"/>
    <property type="evidence" value="ECO:0007669"/>
    <property type="project" value="UniProtKB-SubCell"/>
</dbReference>
<comment type="similarity">
    <text evidence="2">Belongs to the WD repeat EDC4 family.</text>
</comment>
<evidence type="ECO:0000313" key="12">
    <source>
        <dbReference type="Proteomes" id="UP001438707"/>
    </source>
</evidence>
<evidence type="ECO:0000256" key="5">
    <source>
        <dbReference type="ARBA" id="ARBA00022737"/>
    </source>
</evidence>
<feature type="compositionally biased region" description="Polar residues" evidence="8">
    <location>
        <begin position="493"/>
        <end position="505"/>
    </location>
</feature>
<dbReference type="Proteomes" id="UP001438707">
    <property type="component" value="Unassembled WGS sequence"/>
</dbReference>
<reference evidence="11 12" key="1">
    <citation type="journal article" date="2024" name="Nat. Commun.">
        <title>Phylogenomics reveals the evolutionary origins of lichenization in chlorophyte algae.</title>
        <authorList>
            <person name="Puginier C."/>
            <person name="Libourel C."/>
            <person name="Otte J."/>
            <person name="Skaloud P."/>
            <person name="Haon M."/>
            <person name="Grisel S."/>
            <person name="Petersen M."/>
            <person name="Berrin J.G."/>
            <person name="Delaux P.M."/>
            <person name="Dal Grande F."/>
            <person name="Keller J."/>
        </authorList>
    </citation>
    <scope>NUCLEOTIDE SEQUENCE [LARGE SCALE GENOMIC DNA]</scope>
    <source>
        <strain evidence="11 12">SAG 2145</strain>
    </source>
</reference>
<feature type="compositionally biased region" description="Low complexity" evidence="8">
    <location>
        <begin position="771"/>
        <end position="798"/>
    </location>
</feature>
<evidence type="ECO:0000256" key="1">
    <source>
        <dbReference type="ARBA" id="ARBA00004201"/>
    </source>
</evidence>
<dbReference type="SMART" id="SM00320">
    <property type="entry name" value="WD40"/>
    <property type="match status" value="2"/>
</dbReference>
<gene>
    <name evidence="11" type="ORF">WJX74_008037</name>
</gene>
<dbReference type="PANTHER" id="PTHR15598:SF5">
    <property type="entry name" value="ENHANCER OF MRNA-DECAPPING PROTEIN 4"/>
    <property type="match status" value="1"/>
</dbReference>
<comment type="caution">
    <text evidence="11">The sequence shown here is derived from an EMBL/GenBank/DDBJ whole genome shotgun (WGS) entry which is preliminary data.</text>
</comment>
<dbReference type="Gene3D" id="2.130.10.10">
    <property type="entry name" value="YVTN repeat-like/Quinoprotein amine dehydrogenase"/>
    <property type="match status" value="1"/>
</dbReference>
<dbReference type="InterPro" id="IPR001680">
    <property type="entry name" value="WD40_rpt"/>
</dbReference>
<dbReference type="PANTHER" id="PTHR15598">
    <property type="entry name" value="ENHANCER OF MRNA-DECAPPING PROTEIN 4"/>
    <property type="match status" value="1"/>
</dbReference>
<keyword evidence="3" id="KW-0963">Cytoplasm</keyword>
<feature type="compositionally biased region" description="Low complexity" evidence="8">
    <location>
        <begin position="701"/>
        <end position="711"/>
    </location>
</feature>
<dbReference type="EMBL" id="JALJOS010000011">
    <property type="protein sequence ID" value="KAK9833132.1"/>
    <property type="molecule type" value="Genomic_DNA"/>
</dbReference>
<dbReference type="Pfam" id="PF21289">
    <property type="entry name" value="EDC4_C"/>
    <property type="match status" value="1"/>
</dbReference>
<evidence type="ECO:0000256" key="8">
    <source>
        <dbReference type="SAM" id="MobiDB-lite"/>
    </source>
</evidence>
<feature type="compositionally biased region" description="Polar residues" evidence="8">
    <location>
        <begin position="861"/>
        <end position="885"/>
    </location>
</feature>
<dbReference type="SUPFAM" id="SSF50978">
    <property type="entry name" value="WD40 repeat-like"/>
    <property type="match status" value="1"/>
</dbReference>
<evidence type="ECO:0000256" key="4">
    <source>
        <dbReference type="ARBA" id="ARBA00022574"/>
    </source>
</evidence>
<dbReference type="InterPro" id="IPR036322">
    <property type="entry name" value="WD40_repeat_dom_sf"/>
</dbReference>
<feature type="compositionally biased region" description="Low complexity" evidence="8">
    <location>
        <begin position="604"/>
        <end position="625"/>
    </location>
</feature>
<evidence type="ECO:0008006" key="13">
    <source>
        <dbReference type="Google" id="ProtNLM"/>
    </source>
</evidence>
<evidence type="ECO:0000256" key="7">
    <source>
        <dbReference type="PROSITE-ProRule" id="PRU00221"/>
    </source>
</evidence>
<feature type="compositionally biased region" description="Pro residues" evidence="8">
    <location>
        <begin position="532"/>
        <end position="541"/>
    </location>
</feature>
<keyword evidence="5" id="KW-0677">Repeat</keyword>
<evidence type="ECO:0000259" key="9">
    <source>
        <dbReference type="Pfam" id="PF16529"/>
    </source>
</evidence>
<evidence type="ECO:0000313" key="11">
    <source>
        <dbReference type="EMBL" id="KAK9833132.1"/>
    </source>
</evidence>
<keyword evidence="12" id="KW-1185">Reference proteome</keyword>
<evidence type="ECO:0000259" key="10">
    <source>
        <dbReference type="Pfam" id="PF21289"/>
    </source>
</evidence>
<dbReference type="PROSITE" id="PS50294">
    <property type="entry name" value="WD_REPEATS_REGION"/>
    <property type="match status" value="1"/>
</dbReference>
<feature type="repeat" description="WD" evidence="7">
    <location>
        <begin position="126"/>
        <end position="168"/>
    </location>
</feature>
<dbReference type="Pfam" id="PF16529">
    <property type="entry name" value="Ge1_WD40"/>
    <property type="match status" value="1"/>
</dbReference>
<protein>
    <recommendedName>
        <fullName evidence="13">Enhancer of mRNA-decapping protein 4 WD40 repeat region domain-containing protein</fullName>
    </recommendedName>
</protein>
<dbReference type="Gene3D" id="1.10.220.100">
    <property type="entry name" value="conserved c-terminal region of ge- 1"/>
    <property type="match status" value="1"/>
</dbReference>
<comment type="subcellular location">
    <subcellularLocation>
        <location evidence="1">Cytoplasm</location>
        <location evidence="1">P-body</location>
    </subcellularLocation>
</comment>
<feature type="domain" description="Enhancer of mRNA-decapping protein 4 WD40 repeat region" evidence="9">
    <location>
        <begin position="87"/>
        <end position="197"/>
    </location>
</feature>
<organism evidence="11 12">
    <name type="scientific">Apatococcus lobatus</name>
    <dbReference type="NCBI Taxonomy" id="904363"/>
    <lineage>
        <taxon>Eukaryota</taxon>
        <taxon>Viridiplantae</taxon>
        <taxon>Chlorophyta</taxon>
        <taxon>core chlorophytes</taxon>
        <taxon>Trebouxiophyceae</taxon>
        <taxon>Chlorellales</taxon>
        <taxon>Chlorellaceae</taxon>
        <taxon>Apatococcus</taxon>
    </lineage>
</organism>
<dbReference type="Gene3D" id="6.10.140.270">
    <property type="match status" value="1"/>
</dbReference>
<feature type="region of interest" description="Disordered" evidence="8">
    <location>
        <begin position="455"/>
        <end position="550"/>
    </location>
</feature>
<dbReference type="GO" id="GO:0031087">
    <property type="term" value="P:deadenylation-independent decapping of nuclear-transcribed mRNA"/>
    <property type="evidence" value="ECO:0007669"/>
    <property type="project" value="InterPro"/>
</dbReference>
<dbReference type="InterPro" id="IPR049404">
    <property type="entry name" value="EDC4_C"/>
</dbReference>
<feature type="domain" description="Enhancer of mRNA-decapping protein 4 C-terminal" evidence="10">
    <location>
        <begin position="1226"/>
        <end position="1339"/>
    </location>
</feature>
<name>A0AAW1RIQ1_9CHLO</name>
<sequence length="1357" mass="141234">MEQKETAWWQRPAGEQASSIPSMLGLRGSSAVAAGLSGPSREAPKRPSYGRSLPKHESLVVVDTDQQQPGEAQARLEVTPVTIIPTELRYEMRQQIAVSQTLFSYALSKGHNIRALHKQTGARALLKGHAGPITDLRFSNVASTLLASASTDGHVFVWSIQLNQPTDEAVLHHELKLDLNLSTAEDQNRDIHLAWHPTAPDVLAIAAGSRVLLAQLSPLDQSADSSSSTACIDSRVGRATCVAFSPDGTHLACASEMGEVTVYRLPSLSGQAADGKLPDLLQARLGRSAASAPFGSVPLSSVAWVGSAHAASSLLVGDATNAQLALLGLDLDSHAMSVQQMLQLHSSGTGGSLGTEPFFNHLAVLQEEGLVVLANTRGNAIYVFSLGQGEAQPRFAHFSKFPVTTPILSLAARMVDEEGPSKGKAQLACTQTQAIQTYSLDVSICQPVDGQVSASSASQEPALPAENGPKLGALGDGSSITPLREGRPGMLQPSRSASLIDSEQSPLERGPSPAPSAAGSVDSRLTMSTNVPPTPPGPSPIISPSSSSGSLFSRLTGLAPFAGRASPLPPISAPLPSPGSGEFPGQSKLLTPTGLMDQVRRGRASATTSTSSEPGTPATTPGSASRPSPAQLTSAALGEAAREGTTDQSAAAASRKAPEGAGYGQGANQQDPIVEGRRHSLHGSTPIGRQSPIGTGPPPSTSSHTASTAMPGGPPDMASEPPALPQPSLRILKRPGPPETAQAPSLMDKAASAGELPPADVPTAPVPPVPSSMGMPVDGLLPAHSEAAPAAQQAPLPARSEASKANNQDIIKPASEAWAGPSPSDTAAVSAPAAEIPRPSHSIAAESQGDQAGHQPEATASKASETGSKHTSSSEAGSQPHTAQEGTLHEDTGLDAASASTPSSSSHPSAGTSGTASDGMFSSKKERRPSVGKPPPSAQQQQQQQSDGVAEASPGEPPLTMAAMKAQMGSLLQKALTAHLSNQQQQLARLVHSEVGKEGKRLDSSFQTHMQRGLREQQKAIEVERKAVMAEERATMEKLITTISGAVNRDLPGRIKEIVKQQVKEEMDAGTARLQQQLQASFASQQRQLGPAVSTAVGEALRSDAMAGLLSTAVAQPLHDALTAAFAQQLIPKFESAAAALFQQVYDAFETGMMQSVDAAKSSQTAVAAALQESLGQARALAGTLSHDLQEGQRHLVSLASQAAARPTSTPAASVPEPQDPTINMRRLLKAGQYEQAFNDALSAEDVDIVIWLCTHLDPAEVLSRQPAKLSQTIILALIQQLGQDLQQDTKTKMAWLREAIIAIDPHDAVLAQHIRPVLEPLFHSLQALAQQGPAETQADARMSSHVVRSMMAQCPY</sequence>
<feature type="region of interest" description="Disordered" evidence="8">
    <location>
        <begin position="569"/>
        <end position="957"/>
    </location>
</feature>
<accession>A0AAW1RIQ1</accession>
<dbReference type="InterPro" id="IPR044938">
    <property type="entry name" value="EDC4_C_sf"/>
</dbReference>
<feature type="compositionally biased region" description="Low complexity" evidence="8">
    <location>
        <begin position="896"/>
        <end position="917"/>
    </location>
</feature>
<proteinExistence type="inferred from homology"/>
<dbReference type="InterPro" id="IPR032401">
    <property type="entry name" value="EDC4_WD40"/>
</dbReference>
<dbReference type="PROSITE" id="PS50082">
    <property type="entry name" value="WD_REPEATS_2"/>
    <property type="match status" value="1"/>
</dbReference>
<evidence type="ECO:0000256" key="3">
    <source>
        <dbReference type="ARBA" id="ARBA00022490"/>
    </source>
</evidence>
<evidence type="ECO:0000256" key="6">
    <source>
        <dbReference type="ARBA" id="ARBA00023054"/>
    </source>
</evidence>
<keyword evidence="4 7" id="KW-0853">WD repeat</keyword>
<feature type="region of interest" description="Disordered" evidence="8">
    <location>
        <begin position="1"/>
        <end position="52"/>
    </location>
</feature>